<keyword evidence="3" id="KW-1185">Reference proteome</keyword>
<protein>
    <submittedName>
        <fullName evidence="2">Transposon Ty3-G Gag-Pol polyprotein</fullName>
    </submittedName>
</protein>
<dbReference type="Pfam" id="PF00078">
    <property type="entry name" value="RVT_1"/>
    <property type="match status" value="1"/>
</dbReference>
<accession>A0A8X6Q073</accession>
<dbReference type="InterPro" id="IPR050951">
    <property type="entry name" value="Retrovirus_Pol_polyprotein"/>
</dbReference>
<dbReference type="EMBL" id="BMAW01025622">
    <property type="protein sequence ID" value="GFT93291.1"/>
    <property type="molecule type" value="Genomic_DNA"/>
</dbReference>
<gene>
    <name evidence="2" type="primary">TY3B-G_97</name>
    <name evidence="2" type="ORF">NPIL_254831</name>
</gene>
<feature type="domain" description="Reverse transcriptase" evidence="1">
    <location>
        <begin position="1"/>
        <end position="80"/>
    </location>
</feature>
<dbReference type="Proteomes" id="UP000887013">
    <property type="component" value="Unassembled WGS sequence"/>
</dbReference>
<reference evidence="2" key="1">
    <citation type="submission" date="2020-08" db="EMBL/GenBank/DDBJ databases">
        <title>Multicomponent nature underlies the extraordinary mechanical properties of spider dragline silk.</title>
        <authorList>
            <person name="Kono N."/>
            <person name="Nakamura H."/>
            <person name="Mori M."/>
            <person name="Yoshida Y."/>
            <person name="Ohtoshi R."/>
            <person name="Malay A.D."/>
            <person name="Moran D.A.P."/>
            <person name="Tomita M."/>
            <person name="Numata K."/>
            <person name="Arakawa K."/>
        </authorList>
    </citation>
    <scope>NUCLEOTIDE SEQUENCE</scope>
</reference>
<evidence type="ECO:0000313" key="2">
    <source>
        <dbReference type="EMBL" id="GFT93291.1"/>
    </source>
</evidence>
<sequence length="212" mass="24014">MQFGLCNASSTFQRFIDGVTRGLNGAYAFVDDILIASQSYEVYIEHLQGLFFTSDHYRLTINLSKCTFGVHTFDFTGFTVSNKAGHSNEKKSLRLTKKSEASLQWSEEDEKAFTDAKKALAEATLLRHPILDAPLSYWTETIKPLIFAFKHKREKCSPRQLRHLDCISQFSTAIRPINGKDNIIAGVLLRIEIDAITTPSKLDYKMIAKEQV</sequence>
<dbReference type="SUPFAM" id="SSF56672">
    <property type="entry name" value="DNA/RNA polymerases"/>
    <property type="match status" value="1"/>
</dbReference>
<comment type="caution">
    <text evidence="2">The sequence shown here is derived from an EMBL/GenBank/DDBJ whole genome shotgun (WGS) entry which is preliminary data.</text>
</comment>
<evidence type="ECO:0000259" key="1">
    <source>
        <dbReference type="Pfam" id="PF00078"/>
    </source>
</evidence>
<dbReference type="AlphaFoldDB" id="A0A8X6Q073"/>
<dbReference type="InterPro" id="IPR043502">
    <property type="entry name" value="DNA/RNA_pol_sf"/>
</dbReference>
<organism evidence="2 3">
    <name type="scientific">Nephila pilipes</name>
    <name type="common">Giant wood spider</name>
    <name type="synonym">Nephila maculata</name>
    <dbReference type="NCBI Taxonomy" id="299642"/>
    <lineage>
        <taxon>Eukaryota</taxon>
        <taxon>Metazoa</taxon>
        <taxon>Ecdysozoa</taxon>
        <taxon>Arthropoda</taxon>
        <taxon>Chelicerata</taxon>
        <taxon>Arachnida</taxon>
        <taxon>Araneae</taxon>
        <taxon>Araneomorphae</taxon>
        <taxon>Entelegynae</taxon>
        <taxon>Araneoidea</taxon>
        <taxon>Nephilidae</taxon>
        <taxon>Nephila</taxon>
    </lineage>
</organism>
<dbReference type="OrthoDB" id="422540at2759"/>
<name>A0A8X6Q073_NEPPI</name>
<proteinExistence type="predicted"/>
<dbReference type="InterPro" id="IPR000477">
    <property type="entry name" value="RT_dom"/>
</dbReference>
<dbReference type="PANTHER" id="PTHR37984">
    <property type="entry name" value="PROTEIN CBG26694"/>
    <property type="match status" value="1"/>
</dbReference>
<dbReference type="GO" id="GO:0071897">
    <property type="term" value="P:DNA biosynthetic process"/>
    <property type="evidence" value="ECO:0007669"/>
    <property type="project" value="UniProtKB-ARBA"/>
</dbReference>
<dbReference type="Gene3D" id="3.30.70.270">
    <property type="match status" value="1"/>
</dbReference>
<evidence type="ECO:0000313" key="3">
    <source>
        <dbReference type="Proteomes" id="UP000887013"/>
    </source>
</evidence>
<dbReference type="PANTHER" id="PTHR37984:SF5">
    <property type="entry name" value="PROTEIN NYNRIN-LIKE"/>
    <property type="match status" value="1"/>
</dbReference>
<dbReference type="InterPro" id="IPR043128">
    <property type="entry name" value="Rev_trsase/Diguanyl_cyclase"/>
</dbReference>